<dbReference type="FunFam" id="1.10.3730.10:FF:000001">
    <property type="entry name" value="Pyrroline-5-carboxylate reductase"/>
    <property type="match status" value="1"/>
</dbReference>
<comment type="pathway">
    <text evidence="9">Amino-acid biosynthesis; L-proline biosynthesis; L-proline from L-glutamate 5-semialdehyde: step 1/1.</text>
</comment>
<comment type="catalytic activity">
    <reaction evidence="9">
        <text>L-proline + NADP(+) = (S)-1-pyrroline-5-carboxylate + NADPH + 2 H(+)</text>
        <dbReference type="Rhea" id="RHEA:14109"/>
        <dbReference type="ChEBI" id="CHEBI:15378"/>
        <dbReference type="ChEBI" id="CHEBI:17388"/>
        <dbReference type="ChEBI" id="CHEBI:57783"/>
        <dbReference type="ChEBI" id="CHEBI:58349"/>
        <dbReference type="ChEBI" id="CHEBI:60039"/>
        <dbReference type="EC" id="1.5.1.2"/>
    </reaction>
</comment>
<proteinExistence type="inferred from homology"/>
<dbReference type="GO" id="GO:0005737">
    <property type="term" value="C:cytoplasm"/>
    <property type="evidence" value="ECO:0007669"/>
    <property type="project" value="UniProtKB-SubCell"/>
</dbReference>
<evidence type="ECO:0000256" key="6">
    <source>
        <dbReference type="ARBA" id="ARBA00022857"/>
    </source>
</evidence>
<dbReference type="Pfam" id="PF14748">
    <property type="entry name" value="P5CR_dimer"/>
    <property type="match status" value="1"/>
</dbReference>
<dbReference type="Gene3D" id="1.10.3730.10">
    <property type="entry name" value="ProC C-terminal domain-like"/>
    <property type="match status" value="1"/>
</dbReference>
<keyword evidence="4 9" id="KW-0028">Amino-acid biosynthesis</keyword>
<keyword evidence="14" id="KW-1185">Reference proteome</keyword>
<feature type="domain" description="Pyrroline-5-carboxylate reductase catalytic N-terminal" evidence="11">
    <location>
        <begin position="4"/>
        <end position="100"/>
    </location>
</feature>
<dbReference type="NCBIfam" id="TIGR00112">
    <property type="entry name" value="proC"/>
    <property type="match status" value="1"/>
</dbReference>
<dbReference type="Proteomes" id="UP000199444">
    <property type="component" value="Unassembled WGS sequence"/>
</dbReference>
<dbReference type="FunFam" id="3.40.50.720:FF:000190">
    <property type="entry name" value="Pyrroline-5-carboxylate reductase"/>
    <property type="match status" value="1"/>
</dbReference>
<sequence>MLKKVSFMGAGSMAESIIAGILNKDFLTKEQIFVTNRNNQERLDKLQESYQIQVIKDKQEVITDADIVMLSMKPHDMEAAIESIKEHIQPNQLIVSVVAGVSSDDISNLFGKEVPVIRAMPNTSVAIGASATAVSKGKHATEEHINAVIELFNTIGTVTVVNEADMHTVTGISGSGPAYIYYFVEAMEKAAVDAGLDKEVAKDLITQTVVGAGEMLKHSGQTAGELRENITSPGGTTQSGLEALAFNDFQEAVIECVKSARERSIELGDKI</sequence>
<evidence type="ECO:0000256" key="9">
    <source>
        <dbReference type="HAMAP-Rule" id="MF_01925"/>
    </source>
</evidence>
<comment type="catalytic activity">
    <reaction evidence="9">
        <text>L-proline + NAD(+) = (S)-1-pyrroline-5-carboxylate + NADH + 2 H(+)</text>
        <dbReference type="Rhea" id="RHEA:14105"/>
        <dbReference type="ChEBI" id="CHEBI:15378"/>
        <dbReference type="ChEBI" id="CHEBI:17388"/>
        <dbReference type="ChEBI" id="CHEBI:57540"/>
        <dbReference type="ChEBI" id="CHEBI:57945"/>
        <dbReference type="ChEBI" id="CHEBI:60039"/>
        <dbReference type="EC" id="1.5.1.2"/>
    </reaction>
</comment>
<dbReference type="PIRSF" id="PIRSF000193">
    <property type="entry name" value="Pyrrol-5-carb_rd"/>
    <property type="match status" value="1"/>
</dbReference>
<dbReference type="InterPro" id="IPR000304">
    <property type="entry name" value="Pyrroline-COOH_reductase"/>
</dbReference>
<evidence type="ECO:0000256" key="5">
    <source>
        <dbReference type="ARBA" id="ARBA00022650"/>
    </source>
</evidence>
<accession>A0A1H0XNV9</accession>
<comment type="subcellular location">
    <subcellularLocation>
        <location evidence="1 9">Cytoplasm</location>
    </subcellularLocation>
</comment>
<dbReference type="PANTHER" id="PTHR11645:SF49">
    <property type="entry name" value="PYRROLINE-5-CARBOXYLATE REDUCTASE 1"/>
    <property type="match status" value="1"/>
</dbReference>
<comment type="function">
    <text evidence="8 9">Catalyzes the reduction of 1-pyrroline-5-carboxylate (PCA) to L-proline.</text>
</comment>
<evidence type="ECO:0000259" key="12">
    <source>
        <dbReference type="Pfam" id="PF14748"/>
    </source>
</evidence>
<keyword evidence="6 9" id="KW-0521">NADP</keyword>
<dbReference type="GO" id="GO:0055129">
    <property type="term" value="P:L-proline biosynthetic process"/>
    <property type="evidence" value="ECO:0007669"/>
    <property type="project" value="UniProtKB-UniRule"/>
</dbReference>
<dbReference type="Pfam" id="PF03807">
    <property type="entry name" value="F420_oxidored"/>
    <property type="match status" value="1"/>
</dbReference>
<dbReference type="InterPro" id="IPR029036">
    <property type="entry name" value="P5CR_dimer"/>
</dbReference>
<evidence type="ECO:0000256" key="2">
    <source>
        <dbReference type="ARBA" id="ARBA00005525"/>
    </source>
</evidence>
<evidence type="ECO:0000256" key="1">
    <source>
        <dbReference type="ARBA" id="ARBA00004496"/>
    </source>
</evidence>
<dbReference type="InterPro" id="IPR036291">
    <property type="entry name" value="NAD(P)-bd_dom_sf"/>
</dbReference>
<dbReference type="UniPathway" id="UPA00098">
    <property type="reaction ID" value="UER00361"/>
</dbReference>
<name>A0A1H0XNV9_9BACI</name>
<dbReference type="HAMAP" id="MF_01925">
    <property type="entry name" value="P5C_reductase"/>
    <property type="match status" value="1"/>
</dbReference>
<dbReference type="GO" id="GO:0004735">
    <property type="term" value="F:pyrroline-5-carboxylate reductase activity"/>
    <property type="evidence" value="ECO:0007669"/>
    <property type="project" value="UniProtKB-UniRule"/>
</dbReference>
<dbReference type="SUPFAM" id="SSF51735">
    <property type="entry name" value="NAD(P)-binding Rossmann-fold domains"/>
    <property type="match status" value="1"/>
</dbReference>
<dbReference type="InterPro" id="IPR008927">
    <property type="entry name" value="6-PGluconate_DH-like_C_sf"/>
</dbReference>
<dbReference type="STRING" id="553311.SAMN05216231_0073"/>
<evidence type="ECO:0000256" key="10">
    <source>
        <dbReference type="NCBIfam" id="TIGR00112"/>
    </source>
</evidence>
<dbReference type="SUPFAM" id="SSF48179">
    <property type="entry name" value="6-phosphogluconate dehydrogenase C-terminal domain-like"/>
    <property type="match status" value="1"/>
</dbReference>
<dbReference type="RefSeq" id="WP_092490988.1">
    <property type="nucleotide sequence ID" value="NZ_FNKD01000001.1"/>
</dbReference>
<dbReference type="InterPro" id="IPR028939">
    <property type="entry name" value="P5C_Rdtase_cat_N"/>
</dbReference>
<organism evidence="13 14">
    <name type="scientific">Virgibacillus salinus</name>
    <dbReference type="NCBI Taxonomy" id="553311"/>
    <lineage>
        <taxon>Bacteria</taxon>
        <taxon>Bacillati</taxon>
        <taxon>Bacillota</taxon>
        <taxon>Bacilli</taxon>
        <taxon>Bacillales</taxon>
        <taxon>Bacillaceae</taxon>
        <taxon>Virgibacillus</taxon>
    </lineage>
</organism>
<evidence type="ECO:0000259" key="11">
    <source>
        <dbReference type="Pfam" id="PF03807"/>
    </source>
</evidence>
<evidence type="ECO:0000256" key="3">
    <source>
        <dbReference type="ARBA" id="ARBA00022490"/>
    </source>
</evidence>
<dbReference type="AlphaFoldDB" id="A0A1H0XNV9"/>
<reference evidence="13 14" key="1">
    <citation type="submission" date="2016-10" db="EMBL/GenBank/DDBJ databases">
        <authorList>
            <person name="de Groot N.N."/>
        </authorList>
    </citation>
    <scope>NUCLEOTIDE SEQUENCE [LARGE SCALE GENOMIC DNA]</scope>
    <source>
        <strain evidence="13 14">CGMCC 1.10449</strain>
    </source>
</reference>
<dbReference type="PANTHER" id="PTHR11645">
    <property type="entry name" value="PYRROLINE-5-CARBOXYLATE REDUCTASE"/>
    <property type="match status" value="1"/>
</dbReference>
<evidence type="ECO:0000256" key="8">
    <source>
        <dbReference type="ARBA" id="ARBA00058118"/>
    </source>
</evidence>
<protein>
    <recommendedName>
        <fullName evidence="9 10">Pyrroline-5-carboxylate reductase</fullName>
        <shortName evidence="9">P5C reductase</shortName>
        <shortName evidence="9">P5CR</shortName>
        <ecNumber evidence="9 10">1.5.1.2</ecNumber>
    </recommendedName>
    <alternativeName>
        <fullName evidence="9">PCA reductase</fullName>
    </alternativeName>
</protein>
<keyword evidence="7 9" id="KW-0560">Oxidoreductase</keyword>
<comment type="similarity">
    <text evidence="2 9">Belongs to the pyrroline-5-carboxylate reductase family.</text>
</comment>
<keyword evidence="3 9" id="KW-0963">Cytoplasm</keyword>
<keyword evidence="5 9" id="KW-0641">Proline biosynthesis</keyword>
<evidence type="ECO:0000313" key="14">
    <source>
        <dbReference type="Proteomes" id="UP000199444"/>
    </source>
</evidence>
<dbReference type="EMBL" id="FNKD01000001">
    <property type="protein sequence ID" value="SDQ04600.1"/>
    <property type="molecule type" value="Genomic_DNA"/>
</dbReference>
<dbReference type="EC" id="1.5.1.2" evidence="9 10"/>
<dbReference type="Gene3D" id="3.40.50.720">
    <property type="entry name" value="NAD(P)-binding Rossmann-like Domain"/>
    <property type="match status" value="1"/>
</dbReference>
<evidence type="ECO:0000313" key="13">
    <source>
        <dbReference type="EMBL" id="SDQ04600.1"/>
    </source>
</evidence>
<gene>
    <name evidence="9" type="primary">proC</name>
    <name evidence="13" type="ORF">SAMN05216231_0073</name>
</gene>
<evidence type="ECO:0000256" key="4">
    <source>
        <dbReference type="ARBA" id="ARBA00022605"/>
    </source>
</evidence>
<evidence type="ECO:0000256" key="7">
    <source>
        <dbReference type="ARBA" id="ARBA00023002"/>
    </source>
</evidence>
<feature type="domain" description="Pyrroline-5-carboxylate reductase dimerisation" evidence="12">
    <location>
        <begin position="163"/>
        <end position="267"/>
    </location>
</feature>